<evidence type="ECO:0000313" key="2">
    <source>
        <dbReference type="EMBL" id="MDY5147172.1"/>
    </source>
</evidence>
<dbReference type="Proteomes" id="UP001284901">
    <property type="component" value="Unassembled WGS sequence"/>
</dbReference>
<evidence type="ECO:0000313" key="3">
    <source>
        <dbReference type="Proteomes" id="UP001284901"/>
    </source>
</evidence>
<organism evidence="1 4">
    <name type="scientific">Actinotignum timonense</name>
    <dbReference type="NCBI Taxonomy" id="1870995"/>
    <lineage>
        <taxon>Bacteria</taxon>
        <taxon>Bacillati</taxon>
        <taxon>Actinomycetota</taxon>
        <taxon>Actinomycetes</taxon>
        <taxon>Actinomycetales</taxon>
        <taxon>Actinomycetaceae</taxon>
        <taxon>Actinotignum</taxon>
    </lineage>
</organism>
<dbReference type="Proteomes" id="UP001288320">
    <property type="component" value="Unassembled WGS sequence"/>
</dbReference>
<keyword evidence="3" id="KW-1185">Reference proteome</keyword>
<protein>
    <submittedName>
        <fullName evidence="1">Uncharacterized protein</fullName>
    </submittedName>
</protein>
<comment type="caution">
    <text evidence="1">The sequence shown here is derived from an EMBL/GenBank/DDBJ whole genome shotgun (WGS) entry which is preliminary data.</text>
</comment>
<dbReference type="AlphaFoldDB" id="A0AAW9HEF3"/>
<evidence type="ECO:0000313" key="4">
    <source>
        <dbReference type="Proteomes" id="UP001288320"/>
    </source>
</evidence>
<dbReference type="EMBL" id="JAWNFV010000003">
    <property type="protein sequence ID" value="MDY5140189.1"/>
    <property type="molecule type" value="Genomic_DNA"/>
</dbReference>
<proteinExistence type="predicted"/>
<reference evidence="1 3" key="1">
    <citation type="submission" date="2023-10" db="EMBL/GenBank/DDBJ databases">
        <title>Whole Genome based description of the genera Actinobaculum and Actinotignum reveals a complex phylogenetic relationship within the species included in the genus Actinotignum.</title>
        <authorList>
            <person name="Jensen C.S."/>
            <person name="Dargis R."/>
            <person name="Kemp M."/>
            <person name="Christensen J.J."/>
        </authorList>
    </citation>
    <scope>NUCLEOTIDE SEQUENCE</scope>
    <source>
        <strain evidence="2 3">SLA_B089</strain>
        <strain evidence="1">SLA_B245</strain>
    </source>
</reference>
<dbReference type="Gene3D" id="3.40.50.720">
    <property type="entry name" value="NAD(P)-binding Rossmann-like Domain"/>
    <property type="match status" value="1"/>
</dbReference>
<dbReference type="GeneID" id="92813667"/>
<gene>
    <name evidence="1" type="ORF">R6G74_02495</name>
    <name evidence="2" type="ORF">R6P33_09100</name>
</gene>
<name>A0AAW9HEF3_9ACTO</name>
<evidence type="ECO:0000313" key="1">
    <source>
        <dbReference type="EMBL" id="MDY5140189.1"/>
    </source>
</evidence>
<sequence>MMIRSPLGVYWSDTHEVQVGLDPRVALRLRGLSTAEQRAVSSLTSASTEIEFFAACELHGVSEVRARSLLGALRDAGLLEVSPPAFPDLAWRAVFVERLDPLAVEICLHLAASGLGYILTPDTSRPHSGDHPIFRRPTWRTFARQQVLQSYFRERGWGTTVIEVDAQAQPVTPLGMGRAAGHGSFAAGAAGRGTRASTGAARAAGSTGRDARAAAGTTLRGNYSASWAAGTPTAVECGPPALALVTSVHLPDPQRCALWERQRIPYLLAYAEDIDIRVGPVVVPGNGPCARCLLFAAMDADPAWRYLAPQVFSSRGGAPFSPAVSLAAALAVHGALLVLSGHAERARGSQWVVPPLPGFPYRVTLAPHESCSCEAEPAGP</sequence>
<accession>A0AAW9HEF3</accession>
<dbReference type="EMBL" id="JAWNFY010000034">
    <property type="protein sequence ID" value="MDY5147172.1"/>
    <property type="molecule type" value="Genomic_DNA"/>
</dbReference>
<dbReference type="RefSeq" id="WP_087069850.1">
    <property type="nucleotide sequence ID" value="NZ_CAUPFC010000004.1"/>
</dbReference>